<evidence type="ECO:0000313" key="7">
    <source>
        <dbReference type="RefSeq" id="XP_071905624.1"/>
    </source>
</evidence>
<dbReference type="PANTHER" id="PTHR46951">
    <property type="entry name" value="BED-TYPE DOMAIN-CONTAINING PROTEIN"/>
    <property type="match status" value="1"/>
</dbReference>
<dbReference type="RefSeq" id="XP_071905624.1">
    <property type="nucleotide sequence ID" value="XM_072049523.1"/>
</dbReference>
<dbReference type="InterPro" id="IPR012337">
    <property type="entry name" value="RNaseH-like_sf"/>
</dbReference>
<keyword evidence="3" id="KW-0862">Zinc</keyword>
<organism evidence="6 7">
    <name type="scientific">Coffea arabica</name>
    <name type="common">Arabian coffee</name>
    <dbReference type="NCBI Taxonomy" id="13443"/>
    <lineage>
        <taxon>Eukaryota</taxon>
        <taxon>Viridiplantae</taxon>
        <taxon>Streptophyta</taxon>
        <taxon>Embryophyta</taxon>
        <taxon>Tracheophyta</taxon>
        <taxon>Spermatophyta</taxon>
        <taxon>Magnoliopsida</taxon>
        <taxon>eudicotyledons</taxon>
        <taxon>Gunneridae</taxon>
        <taxon>Pentapetalae</taxon>
        <taxon>asterids</taxon>
        <taxon>lamiids</taxon>
        <taxon>Gentianales</taxon>
        <taxon>Rubiaceae</taxon>
        <taxon>Ixoroideae</taxon>
        <taxon>Gardenieae complex</taxon>
        <taxon>Bertiereae - Coffeeae clade</taxon>
        <taxon>Coffeeae</taxon>
        <taxon>Coffea</taxon>
    </lineage>
</organism>
<dbReference type="GeneID" id="140006856"/>
<accession>A0ABM4UEC0</accession>
<keyword evidence="2 4" id="KW-0863">Zinc-finger</keyword>
<dbReference type="PANTHER" id="PTHR46951:SF2">
    <property type="entry name" value="BED-TYPE DOMAIN-CONTAINING PROTEIN"/>
    <property type="match status" value="1"/>
</dbReference>
<reference evidence="7" key="1">
    <citation type="submission" date="2025-08" db="UniProtKB">
        <authorList>
            <consortium name="RefSeq"/>
        </authorList>
    </citation>
    <scope>IDENTIFICATION</scope>
    <source>
        <tissue evidence="7">Leaves</tissue>
    </source>
</reference>
<dbReference type="Pfam" id="PF02892">
    <property type="entry name" value="zf-BED"/>
    <property type="match status" value="1"/>
</dbReference>
<sequence>MTSKDIGWEHGKPVGGNRKIVRCNHCGKIMHGGITRLKEHVSHVTGQVEPCPRASSEVRDLMKMHLKVDKIQRVAIKQKKEEILNSLQQENMYGNFNMVGDEEDEVFFEINEESQMALEKKQMKQAIRESQYLQFLDEQRRHSVSGSRPSMFMSADNPYYQSMIDEIAKAGSGIKGPSAYQIGNEYLDEEFEELEKYLGDIYDKFSTFGCTLMCDRWSTRTKHPIINFIVYCDRHMIYHSSVDCTNAKKTAEYIFKLMDEHSTELKKMCTSDEWAEFNNTTKRKAEAIKVAELILSEKFWKKVRNVCAIIEPLVKVLKTIDQDNKPTLRIIYEAMDRAKMAIQKSVKSWKTIWEVMDNRWYNQLHRDLHEAAYFLNPILQYSGTCEFNLDEVRKGLKKVIAKLEPNLDAQVDSINEIKIFADKKRGFGSAIAARALPKSLPSFNLIHTYINI</sequence>
<evidence type="ECO:0000313" key="6">
    <source>
        <dbReference type="Proteomes" id="UP001652660"/>
    </source>
</evidence>
<protein>
    <recommendedName>
        <fullName evidence="5">BED-type domain-containing protein</fullName>
    </recommendedName>
</protein>
<evidence type="ECO:0000256" key="1">
    <source>
        <dbReference type="ARBA" id="ARBA00022723"/>
    </source>
</evidence>
<dbReference type="Proteomes" id="UP001652660">
    <property type="component" value="Chromosome 5e"/>
</dbReference>
<dbReference type="InterPro" id="IPR003656">
    <property type="entry name" value="Znf_BED"/>
</dbReference>
<keyword evidence="6" id="KW-1185">Reference proteome</keyword>
<evidence type="ECO:0000256" key="3">
    <source>
        <dbReference type="ARBA" id="ARBA00022833"/>
    </source>
</evidence>
<proteinExistence type="predicted"/>
<feature type="domain" description="BED-type" evidence="5">
    <location>
        <begin position="2"/>
        <end position="58"/>
    </location>
</feature>
<dbReference type="PROSITE" id="PS50808">
    <property type="entry name" value="ZF_BED"/>
    <property type="match status" value="1"/>
</dbReference>
<evidence type="ECO:0000259" key="5">
    <source>
        <dbReference type="PROSITE" id="PS50808"/>
    </source>
</evidence>
<name>A0ABM4UEC0_COFAR</name>
<keyword evidence="1" id="KW-0479">Metal-binding</keyword>
<dbReference type="InterPro" id="IPR007021">
    <property type="entry name" value="DUF659"/>
</dbReference>
<evidence type="ECO:0000256" key="2">
    <source>
        <dbReference type="ARBA" id="ARBA00022771"/>
    </source>
</evidence>
<gene>
    <name evidence="7" type="primary">LOC140006856</name>
</gene>
<dbReference type="Pfam" id="PF04937">
    <property type="entry name" value="DUF659"/>
    <property type="match status" value="1"/>
</dbReference>
<dbReference type="SUPFAM" id="SSF53098">
    <property type="entry name" value="Ribonuclease H-like"/>
    <property type="match status" value="1"/>
</dbReference>
<evidence type="ECO:0000256" key="4">
    <source>
        <dbReference type="PROSITE-ProRule" id="PRU00027"/>
    </source>
</evidence>